<dbReference type="InterPro" id="IPR016049">
    <property type="entry name" value="RNA_pol_Rpc34-like"/>
</dbReference>
<proteinExistence type="predicted"/>
<evidence type="ECO:0000313" key="4">
    <source>
        <dbReference type="EMBL" id="KFM67902.1"/>
    </source>
</evidence>
<dbReference type="GO" id="GO:0005666">
    <property type="term" value="C:RNA polymerase III complex"/>
    <property type="evidence" value="ECO:0007669"/>
    <property type="project" value="InterPro"/>
</dbReference>
<evidence type="ECO:0000256" key="2">
    <source>
        <dbReference type="ARBA" id="ARBA00023163"/>
    </source>
</evidence>
<dbReference type="Proteomes" id="UP000054359">
    <property type="component" value="Unassembled WGS sequence"/>
</dbReference>
<dbReference type="EMBL" id="KK116492">
    <property type="protein sequence ID" value="KFM67902.1"/>
    <property type="molecule type" value="Genomic_DNA"/>
</dbReference>
<keyword evidence="4" id="KW-0240">DNA-directed RNA polymerase</keyword>
<name>A0A087TS13_STEMI</name>
<reference evidence="4 5" key="1">
    <citation type="submission" date="2013-11" db="EMBL/GenBank/DDBJ databases">
        <title>Genome sequencing of Stegodyphus mimosarum.</title>
        <authorList>
            <person name="Bechsgaard J."/>
        </authorList>
    </citation>
    <scope>NUCLEOTIDE SEQUENCE [LARGE SCALE GENOMIC DNA]</scope>
</reference>
<organism evidence="4 5">
    <name type="scientific">Stegodyphus mimosarum</name>
    <name type="common">African social velvet spider</name>
    <dbReference type="NCBI Taxonomy" id="407821"/>
    <lineage>
        <taxon>Eukaryota</taxon>
        <taxon>Metazoa</taxon>
        <taxon>Ecdysozoa</taxon>
        <taxon>Arthropoda</taxon>
        <taxon>Chelicerata</taxon>
        <taxon>Arachnida</taxon>
        <taxon>Araneae</taxon>
        <taxon>Araneomorphae</taxon>
        <taxon>Entelegynae</taxon>
        <taxon>Eresoidea</taxon>
        <taxon>Eresidae</taxon>
        <taxon>Stegodyphus</taxon>
    </lineage>
</organism>
<dbReference type="OMA" id="QCYRYLM"/>
<dbReference type="InterPro" id="IPR007832">
    <property type="entry name" value="RNA_pol_Rpc34"/>
</dbReference>
<comment type="subcellular location">
    <subcellularLocation>
        <location evidence="1">Nucleus</location>
    </subcellularLocation>
</comment>
<dbReference type="PANTHER" id="PTHR12780">
    <property type="entry name" value="RNA POLYMERASE III DNA DIRECTED , 39KD SUBUNIT-RELATED"/>
    <property type="match status" value="1"/>
</dbReference>
<feature type="non-terminal residue" evidence="4">
    <location>
        <position position="76"/>
    </location>
</feature>
<keyword evidence="5" id="KW-1185">Reference proteome</keyword>
<sequence>MLFGLEPSHAVTGGVFYSGQEFESEFVDVLGDQCYRYLMEAKGAADNLPDPISRSSASLKSSKDICNYLNGLQISK</sequence>
<evidence type="ECO:0000313" key="5">
    <source>
        <dbReference type="Proteomes" id="UP000054359"/>
    </source>
</evidence>
<dbReference type="OrthoDB" id="613763at2759"/>
<keyword evidence="2" id="KW-0804">Transcription</keyword>
<accession>A0A087TS13</accession>
<dbReference type="GO" id="GO:0006383">
    <property type="term" value="P:transcription by RNA polymerase III"/>
    <property type="evidence" value="ECO:0007669"/>
    <property type="project" value="InterPro"/>
</dbReference>
<protein>
    <submittedName>
        <fullName evidence="4">DNA-directed RNA polymerase III subunit RPC6</fullName>
    </submittedName>
</protein>
<dbReference type="Pfam" id="PF05158">
    <property type="entry name" value="RNA_pol_Rpc34"/>
    <property type="match status" value="1"/>
</dbReference>
<dbReference type="AlphaFoldDB" id="A0A087TS13"/>
<evidence type="ECO:0000256" key="1">
    <source>
        <dbReference type="ARBA" id="ARBA00004123"/>
    </source>
</evidence>
<keyword evidence="3" id="KW-0539">Nucleus</keyword>
<gene>
    <name evidence="4" type="ORF">X975_10352</name>
</gene>
<dbReference type="STRING" id="407821.A0A087TS13"/>
<evidence type="ECO:0000256" key="3">
    <source>
        <dbReference type="ARBA" id="ARBA00023242"/>
    </source>
</evidence>